<name>A0A4Q9VKL0_9HYPH</name>
<gene>
    <name evidence="1" type="ORF">EYW49_16625</name>
</gene>
<dbReference type="Proteomes" id="UP000292781">
    <property type="component" value="Unassembled WGS sequence"/>
</dbReference>
<dbReference type="OrthoDB" id="9801155at2"/>
<evidence type="ECO:0000313" key="2">
    <source>
        <dbReference type="Proteomes" id="UP000292781"/>
    </source>
</evidence>
<organism evidence="1 2">
    <name type="scientific">Siculibacillus lacustris</name>
    <dbReference type="NCBI Taxonomy" id="1549641"/>
    <lineage>
        <taxon>Bacteria</taxon>
        <taxon>Pseudomonadati</taxon>
        <taxon>Pseudomonadota</taxon>
        <taxon>Alphaproteobacteria</taxon>
        <taxon>Hyphomicrobiales</taxon>
        <taxon>Ancalomicrobiaceae</taxon>
        <taxon>Siculibacillus</taxon>
    </lineage>
</organism>
<accession>A0A4Q9VKL0</accession>
<keyword evidence="2" id="KW-1185">Reference proteome</keyword>
<dbReference type="RefSeq" id="WP_131310753.1">
    <property type="nucleotide sequence ID" value="NZ_SJFN01000028.1"/>
</dbReference>
<dbReference type="AlphaFoldDB" id="A0A4Q9VKL0"/>
<proteinExistence type="predicted"/>
<sequence length="107" mass="11762">MNKTEALDEALFELECLIACLFEEDDFASFEEVDAVCDGLIEALPHERLFDVCPMACVVTVLQRIIPGERGQTLAATVMRGDWSRGESERWCTAVAALRVALLGQAA</sequence>
<reference evidence="1 2" key="1">
    <citation type="submission" date="2019-02" db="EMBL/GenBank/DDBJ databases">
        <title>Siculibacillus lacustris gen. nov., sp. nov., a new rosette-forming bacterium isolated from a freshwater crater lake (Lake St. Ana, Romania).</title>
        <authorList>
            <person name="Felfoldi T."/>
            <person name="Marton Z."/>
            <person name="Szabo A."/>
            <person name="Mentes A."/>
            <person name="Boka K."/>
            <person name="Marialigeti K."/>
            <person name="Mathe I."/>
            <person name="Koncz M."/>
            <person name="Schumann P."/>
            <person name="Toth E."/>
        </authorList>
    </citation>
    <scope>NUCLEOTIDE SEQUENCE [LARGE SCALE GENOMIC DNA]</scope>
    <source>
        <strain evidence="1 2">SA-279</strain>
    </source>
</reference>
<comment type="caution">
    <text evidence="1">The sequence shown here is derived from an EMBL/GenBank/DDBJ whole genome shotgun (WGS) entry which is preliminary data.</text>
</comment>
<dbReference type="EMBL" id="SJFN01000028">
    <property type="protein sequence ID" value="TBW35074.1"/>
    <property type="molecule type" value="Genomic_DNA"/>
</dbReference>
<protein>
    <submittedName>
        <fullName evidence="1">Uncharacterized protein</fullName>
    </submittedName>
</protein>
<evidence type="ECO:0000313" key="1">
    <source>
        <dbReference type="EMBL" id="TBW35074.1"/>
    </source>
</evidence>